<evidence type="ECO:0000313" key="2">
    <source>
        <dbReference type="EMBL" id="GEQ36310.1"/>
    </source>
</evidence>
<dbReference type="SUPFAM" id="SSF50341">
    <property type="entry name" value="CheW-like"/>
    <property type="match status" value="1"/>
</dbReference>
<dbReference type="EMBL" id="VBTE01000002">
    <property type="protein sequence ID" value="TLQ09382.1"/>
    <property type="molecule type" value="Genomic_DNA"/>
</dbReference>
<evidence type="ECO:0000313" key="3">
    <source>
        <dbReference type="EMBL" id="MFL2102817.1"/>
    </source>
</evidence>
<dbReference type="RefSeq" id="WP_091762293.1">
    <property type="nucleotide sequence ID" value="NZ_BJVX01000011.1"/>
</dbReference>
<dbReference type="PANTHER" id="PTHR22617:SF23">
    <property type="entry name" value="CHEMOTAXIS PROTEIN CHEW"/>
    <property type="match status" value="1"/>
</dbReference>
<reference evidence="4 5" key="1">
    <citation type="submission" date="2019-05" db="EMBL/GenBank/DDBJ databases">
        <title>The metagenome of a microbial culture collection derived from dairy environment covers the genomic content of the human microbiome.</title>
        <authorList>
            <person name="Roder T."/>
            <person name="Wuthrich D."/>
            <person name="Sattari Z."/>
            <person name="Von Ah U."/>
            <person name="Bar C."/>
            <person name="Ronchi F."/>
            <person name="Macpherson A.J."/>
            <person name="Ganal-Vonarburg S.C."/>
            <person name="Bruggmann R."/>
            <person name="Vergeres G."/>
        </authorList>
    </citation>
    <scope>NUCLEOTIDE SEQUENCE [LARGE SCALE GENOMIC DNA]</scope>
    <source>
        <strain evidence="4 5">FAM 24235</strain>
    </source>
</reference>
<evidence type="ECO:0000313" key="4">
    <source>
        <dbReference type="EMBL" id="TLQ09382.1"/>
    </source>
</evidence>
<proteinExistence type="predicted"/>
<dbReference type="SMART" id="SM00260">
    <property type="entry name" value="CheW"/>
    <property type="match status" value="1"/>
</dbReference>
<dbReference type="EMBL" id="BKBI01000012">
    <property type="protein sequence ID" value="GEQ36310.1"/>
    <property type="molecule type" value="Genomic_DNA"/>
</dbReference>
<dbReference type="Gene3D" id="2.40.50.180">
    <property type="entry name" value="CheA-289, Domain 4"/>
    <property type="match status" value="1"/>
</dbReference>
<dbReference type="GO" id="GO:0006935">
    <property type="term" value="P:chemotaxis"/>
    <property type="evidence" value="ECO:0007669"/>
    <property type="project" value="InterPro"/>
</dbReference>
<keyword evidence="6" id="KW-1185">Reference proteome</keyword>
<protein>
    <submittedName>
        <fullName evidence="4">Chemotaxis protein CheW</fullName>
    </submittedName>
</protein>
<feature type="domain" description="CheW-like" evidence="1">
    <location>
        <begin position="1"/>
        <end position="143"/>
    </location>
</feature>
<dbReference type="Proteomes" id="UP000307201">
    <property type="component" value="Unassembled WGS sequence"/>
</dbReference>
<dbReference type="Gene3D" id="2.30.30.40">
    <property type="entry name" value="SH3 Domains"/>
    <property type="match status" value="1"/>
</dbReference>
<accession>A0A511H1G1</accession>
<dbReference type="InterPro" id="IPR002545">
    <property type="entry name" value="CheW-lke_dom"/>
</dbReference>
<dbReference type="InterPro" id="IPR036061">
    <property type="entry name" value="CheW-like_dom_sf"/>
</dbReference>
<dbReference type="PANTHER" id="PTHR22617">
    <property type="entry name" value="CHEMOTAXIS SENSOR HISTIDINE KINASE-RELATED"/>
    <property type="match status" value="1"/>
</dbReference>
<evidence type="ECO:0000313" key="5">
    <source>
        <dbReference type="Proteomes" id="UP000307201"/>
    </source>
</evidence>
<reference evidence="2" key="2">
    <citation type="submission" date="2019-08" db="EMBL/GenBank/DDBJ databases">
        <title>Marinilactibacillus psychrotolerans M13-2T whole genome sequencing project.</title>
        <authorList>
            <person name="Ishikawa M."/>
            <person name="Suzuki T."/>
            <person name="Matsutani M."/>
        </authorList>
    </citation>
    <scope>NUCLEOTIDE SEQUENCE</scope>
    <source>
        <strain evidence="2">M13-2T</strain>
    </source>
</reference>
<evidence type="ECO:0000259" key="1">
    <source>
        <dbReference type="PROSITE" id="PS50851"/>
    </source>
</evidence>
<dbReference type="InterPro" id="IPR039315">
    <property type="entry name" value="CheW"/>
</dbReference>
<dbReference type="STRING" id="191770.SAMN04488013_11268"/>
<gene>
    <name evidence="3" type="ORF">ACEN37_06060</name>
    <name evidence="4" type="ORF">FEZ48_01105</name>
    <name evidence="2" type="ORF">M132T_18180</name>
</gene>
<dbReference type="Proteomes" id="UP001625374">
    <property type="component" value="Unassembled WGS sequence"/>
</dbReference>
<sequence>MNKHILFRVGNQIFAIPISSTDRVVHIENLTIIPDMSSHIIGIQDVEGTITPLVDLTERFFSEKIQDLKKSDTIIVHWKNEKIGLTVNEVLSVETYYENQISDKVDMEKVEGIPTSYISAFVQTDEKIIPILDPQLLFDDEQAKELQALLKIEQINDGH</sequence>
<dbReference type="OrthoDB" id="9794382at2"/>
<comment type="caution">
    <text evidence="4">The sequence shown here is derived from an EMBL/GenBank/DDBJ whole genome shotgun (WGS) entry which is preliminary data.</text>
</comment>
<name>A0A511H1G1_9LACT</name>
<dbReference type="AlphaFoldDB" id="A0A511H1G1"/>
<dbReference type="EMBL" id="JBGQQK010000014">
    <property type="protein sequence ID" value="MFL2102817.1"/>
    <property type="molecule type" value="Genomic_DNA"/>
</dbReference>
<dbReference type="GO" id="GO:0005829">
    <property type="term" value="C:cytosol"/>
    <property type="evidence" value="ECO:0007669"/>
    <property type="project" value="TreeGrafter"/>
</dbReference>
<reference evidence="3 6" key="3">
    <citation type="submission" date="2024-08" db="EMBL/GenBank/DDBJ databases">
        <authorList>
            <person name="Arias E."/>
        </authorList>
    </citation>
    <scope>NUCLEOTIDE SEQUENCE [LARGE SCALE GENOMIC DNA]</scope>
    <source>
        <strain evidence="3 6">FAM 24106</strain>
    </source>
</reference>
<dbReference type="GeneID" id="96911681"/>
<dbReference type="Proteomes" id="UP000887127">
    <property type="component" value="Unassembled WGS sequence"/>
</dbReference>
<organism evidence="4 5">
    <name type="scientific">Marinilactibacillus psychrotolerans</name>
    <dbReference type="NCBI Taxonomy" id="191770"/>
    <lineage>
        <taxon>Bacteria</taxon>
        <taxon>Bacillati</taxon>
        <taxon>Bacillota</taxon>
        <taxon>Bacilli</taxon>
        <taxon>Lactobacillales</taxon>
        <taxon>Carnobacteriaceae</taxon>
        <taxon>Marinilactibacillus</taxon>
    </lineage>
</organism>
<dbReference type="PROSITE" id="PS50851">
    <property type="entry name" value="CHEW"/>
    <property type="match status" value="1"/>
</dbReference>
<dbReference type="Pfam" id="PF01584">
    <property type="entry name" value="CheW"/>
    <property type="match status" value="1"/>
</dbReference>
<dbReference type="GO" id="GO:0007165">
    <property type="term" value="P:signal transduction"/>
    <property type="evidence" value="ECO:0007669"/>
    <property type="project" value="InterPro"/>
</dbReference>
<evidence type="ECO:0000313" key="6">
    <source>
        <dbReference type="Proteomes" id="UP001625374"/>
    </source>
</evidence>